<gene>
    <name evidence="1" type="ORF">CEXT_672411</name>
</gene>
<comment type="caution">
    <text evidence="1">The sequence shown here is derived from an EMBL/GenBank/DDBJ whole genome shotgun (WGS) entry which is preliminary data.</text>
</comment>
<organism evidence="1 2">
    <name type="scientific">Caerostris extrusa</name>
    <name type="common">Bark spider</name>
    <name type="synonym">Caerostris bankana</name>
    <dbReference type="NCBI Taxonomy" id="172846"/>
    <lineage>
        <taxon>Eukaryota</taxon>
        <taxon>Metazoa</taxon>
        <taxon>Ecdysozoa</taxon>
        <taxon>Arthropoda</taxon>
        <taxon>Chelicerata</taxon>
        <taxon>Arachnida</taxon>
        <taxon>Araneae</taxon>
        <taxon>Araneomorphae</taxon>
        <taxon>Entelegynae</taxon>
        <taxon>Araneoidea</taxon>
        <taxon>Araneidae</taxon>
        <taxon>Caerostris</taxon>
    </lineage>
</organism>
<protein>
    <submittedName>
        <fullName evidence="1">Uncharacterized protein</fullName>
    </submittedName>
</protein>
<name>A0AAV4P1H2_CAEEX</name>
<dbReference type="EMBL" id="BPLR01021536">
    <property type="protein sequence ID" value="GIX90868.1"/>
    <property type="molecule type" value="Genomic_DNA"/>
</dbReference>
<evidence type="ECO:0000313" key="1">
    <source>
        <dbReference type="EMBL" id="GIX90868.1"/>
    </source>
</evidence>
<proteinExistence type="predicted"/>
<dbReference type="AlphaFoldDB" id="A0AAV4P1H2"/>
<dbReference type="Proteomes" id="UP001054945">
    <property type="component" value="Unassembled WGS sequence"/>
</dbReference>
<reference evidence="1 2" key="1">
    <citation type="submission" date="2021-06" db="EMBL/GenBank/DDBJ databases">
        <title>Caerostris extrusa draft genome.</title>
        <authorList>
            <person name="Kono N."/>
            <person name="Arakawa K."/>
        </authorList>
    </citation>
    <scope>NUCLEOTIDE SEQUENCE [LARGE SCALE GENOMIC DNA]</scope>
</reference>
<sequence>MLRTAESQPFPKSLVVGEKRSDIRSFCIYPCSSNKQLQGRKSLLLPFRIRGKRIEMWLNGFEEGSAVFGSEAIKHCFVVGFSKFLTDIV</sequence>
<accession>A0AAV4P1H2</accession>
<keyword evidence="2" id="KW-1185">Reference proteome</keyword>
<evidence type="ECO:0000313" key="2">
    <source>
        <dbReference type="Proteomes" id="UP001054945"/>
    </source>
</evidence>